<dbReference type="SMART" id="SM00219">
    <property type="entry name" value="TyrKc"/>
    <property type="match status" value="1"/>
</dbReference>
<accession>T0QJ07</accession>
<name>T0QJ07_SAPDV</name>
<feature type="domain" description="Protein kinase" evidence="6">
    <location>
        <begin position="77"/>
        <end position="339"/>
    </location>
</feature>
<dbReference type="InterPro" id="IPR001245">
    <property type="entry name" value="Ser-Thr/Tyr_kinase_cat_dom"/>
</dbReference>
<dbReference type="GO" id="GO:0005524">
    <property type="term" value="F:ATP binding"/>
    <property type="evidence" value="ECO:0007669"/>
    <property type="project" value="UniProtKB-KW"/>
</dbReference>
<evidence type="ECO:0000256" key="1">
    <source>
        <dbReference type="ARBA" id="ARBA00022679"/>
    </source>
</evidence>
<evidence type="ECO:0000256" key="2">
    <source>
        <dbReference type="ARBA" id="ARBA00022741"/>
    </source>
</evidence>
<dbReference type="Pfam" id="PF07714">
    <property type="entry name" value="PK_Tyr_Ser-Thr"/>
    <property type="match status" value="1"/>
</dbReference>
<evidence type="ECO:0000256" key="3">
    <source>
        <dbReference type="ARBA" id="ARBA00022777"/>
    </source>
</evidence>
<evidence type="ECO:0000256" key="5">
    <source>
        <dbReference type="SAM" id="MobiDB-lite"/>
    </source>
</evidence>
<evidence type="ECO:0000256" key="4">
    <source>
        <dbReference type="ARBA" id="ARBA00022840"/>
    </source>
</evidence>
<dbReference type="EMBL" id="JH767154">
    <property type="protein sequence ID" value="EQC34711.1"/>
    <property type="molecule type" value="Genomic_DNA"/>
</dbReference>
<dbReference type="SUPFAM" id="SSF56112">
    <property type="entry name" value="Protein kinase-like (PK-like)"/>
    <property type="match status" value="1"/>
</dbReference>
<organism evidence="7 8">
    <name type="scientific">Saprolegnia diclina (strain VS20)</name>
    <dbReference type="NCBI Taxonomy" id="1156394"/>
    <lineage>
        <taxon>Eukaryota</taxon>
        <taxon>Sar</taxon>
        <taxon>Stramenopiles</taxon>
        <taxon>Oomycota</taxon>
        <taxon>Saprolegniomycetes</taxon>
        <taxon>Saprolegniales</taxon>
        <taxon>Saprolegniaceae</taxon>
        <taxon>Saprolegnia</taxon>
    </lineage>
</organism>
<dbReference type="AlphaFoldDB" id="T0QJ07"/>
<dbReference type="PANTHER" id="PTHR44329">
    <property type="entry name" value="SERINE/THREONINE-PROTEIN KINASE TNNI3K-RELATED"/>
    <property type="match status" value="1"/>
</dbReference>
<keyword evidence="2" id="KW-0547">Nucleotide-binding</keyword>
<dbReference type="OrthoDB" id="4062651at2759"/>
<protein>
    <submittedName>
        <fullName evidence="7">TKL protein kinase</fullName>
    </submittedName>
</protein>
<dbReference type="GO" id="GO:0004674">
    <property type="term" value="F:protein serine/threonine kinase activity"/>
    <property type="evidence" value="ECO:0007669"/>
    <property type="project" value="TreeGrafter"/>
</dbReference>
<dbReference type="PROSITE" id="PS50011">
    <property type="entry name" value="PROTEIN_KINASE_DOM"/>
    <property type="match status" value="1"/>
</dbReference>
<feature type="region of interest" description="Disordered" evidence="5">
    <location>
        <begin position="19"/>
        <end position="57"/>
    </location>
</feature>
<evidence type="ECO:0000313" key="8">
    <source>
        <dbReference type="Proteomes" id="UP000030762"/>
    </source>
</evidence>
<keyword evidence="3 7" id="KW-0418">Kinase</keyword>
<dbReference type="STRING" id="1156394.T0QJ07"/>
<dbReference type="Proteomes" id="UP000030762">
    <property type="component" value="Unassembled WGS sequence"/>
</dbReference>
<dbReference type="RefSeq" id="XP_008612117.1">
    <property type="nucleotide sequence ID" value="XM_008613895.1"/>
</dbReference>
<reference evidence="7 8" key="1">
    <citation type="submission" date="2012-04" db="EMBL/GenBank/DDBJ databases">
        <title>The Genome Sequence of Saprolegnia declina VS20.</title>
        <authorList>
            <consortium name="The Broad Institute Genome Sequencing Platform"/>
            <person name="Russ C."/>
            <person name="Nusbaum C."/>
            <person name="Tyler B."/>
            <person name="van West P."/>
            <person name="Dieguez-Uribeondo J."/>
            <person name="de Bruijn I."/>
            <person name="Tripathy S."/>
            <person name="Jiang R."/>
            <person name="Young S.K."/>
            <person name="Zeng Q."/>
            <person name="Gargeya S."/>
            <person name="Fitzgerald M."/>
            <person name="Haas B."/>
            <person name="Abouelleil A."/>
            <person name="Alvarado L."/>
            <person name="Arachchi H.M."/>
            <person name="Berlin A."/>
            <person name="Chapman S.B."/>
            <person name="Goldberg J."/>
            <person name="Griggs A."/>
            <person name="Gujja S."/>
            <person name="Hansen M."/>
            <person name="Howarth C."/>
            <person name="Imamovic A."/>
            <person name="Larimer J."/>
            <person name="McCowen C."/>
            <person name="Montmayeur A."/>
            <person name="Murphy C."/>
            <person name="Neiman D."/>
            <person name="Pearson M."/>
            <person name="Priest M."/>
            <person name="Roberts A."/>
            <person name="Saif S."/>
            <person name="Shea T."/>
            <person name="Sisk P."/>
            <person name="Sykes S."/>
            <person name="Wortman J."/>
            <person name="Nusbaum C."/>
            <person name="Birren B."/>
        </authorList>
    </citation>
    <scope>NUCLEOTIDE SEQUENCE [LARGE SCALE GENOMIC DNA]</scope>
    <source>
        <strain evidence="7 8">VS20</strain>
    </source>
</reference>
<sequence length="347" mass="37817">MQHAQTAITPCALTTLSTSATSSLKRKDSSPPASPTASNNAAKRIKTEHVDASSPTVESPFSTEIQACLPRPFHVPAAHLTLVADADLHKSPLWTSVSDATYCGASVIAKQISAPTDAKVREVNRVARMCMSLHHPNIVPFYGVSSDTTSVSFITEKPERGSLANALANDTNTLSVLERLCILLDVARGMQYLHNKSVPVLHRDLRAANINLSDNLTAKITNFEFSGQLGRDKTLIGTPAWAAPEILRGEPNYSEKVDVYSFAMLMVETMNCVAPYAEQAHKPPKELLNEIATRSYRPRILDRKPWPRTVLHLLEECSFNDASARPAFSAIVPRLEAIVAALALTPE</sequence>
<dbReference type="eggNOG" id="KOG0192">
    <property type="taxonomic scope" value="Eukaryota"/>
</dbReference>
<keyword evidence="1" id="KW-0808">Transferase</keyword>
<dbReference type="Gene3D" id="1.10.510.10">
    <property type="entry name" value="Transferase(Phosphotransferase) domain 1"/>
    <property type="match status" value="1"/>
</dbReference>
<keyword evidence="4" id="KW-0067">ATP-binding</keyword>
<dbReference type="GO" id="GO:0004713">
    <property type="term" value="F:protein tyrosine kinase activity"/>
    <property type="evidence" value="ECO:0007669"/>
    <property type="project" value="InterPro"/>
</dbReference>
<dbReference type="InterPro" id="IPR000719">
    <property type="entry name" value="Prot_kinase_dom"/>
</dbReference>
<dbReference type="InterPro" id="IPR011009">
    <property type="entry name" value="Kinase-like_dom_sf"/>
</dbReference>
<evidence type="ECO:0000259" key="6">
    <source>
        <dbReference type="PROSITE" id="PS50011"/>
    </source>
</evidence>
<gene>
    <name evidence="7" type="ORF">SDRG_08027</name>
</gene>
<proteinExistence type="predicted"/>
<dbReference type="VEuPathDB" id="FungiDB:SDRG_08027"/>
<dbReference type="InterPro" id="IPR020635">
    <property type="entry name" value="Tyr_kinase_cat_dom"/>
</dbReference>
<dbReference type="InterPro" id="IPR051681">
    <property type="entry name" value="Ser/Thr_Kinases-Pseudokinases"/>
</dbReference>
<evidence type="ECO:0000313" key="7">
    <source>
        <dbReference type="EMBL" id="EQC34711.1"/>
    </source>
</evidence>
<dbReference type="InParanoid" id="T0QJ07"/>
<dbReference type="GeneID" id="19948754"/>
<dbReference type="PANTHER" id="PTHR44329:SF288">
    <property type="entry name" value="MITOGEN-ACTIVATED PROTEIN KINASE KINASE KINASE 20"/>
    <property type="match status" value="1"/>
</dbReference>
<keyword evidence="8" id="KW-1185">Reference proteome</keyword>